<dbReference type="Proteomes" id="UP001329151">
    <property type="component" value="Chromosome"/>
</dbReference>
<dbReference type="InterPro" id="IPR052514">
    <property type="entry name" value="SAM-dependent_MTase"/>
</dbReference>
<dbReference type="Pfam" id="PF05050">
    <property type="entry name" value="Methyltransf_21"/>
    <property type="match status" value="1"/>
</dbReference>
<protein>
    <recommendedName>
        <fullName evidence="1">Methyltransferase FkbM domain-containing protein</fullName>
    </recommendedName>
</protein>
<accession>A0AA86MEZ6</accession>
<evidence type="ECO:0000259" key="1">
    <source>
        <dbReference type="Pfam" id="PF05050"/>
    </source>
</evidence>
<sequence length="251" mass="27728">MAGMMIKSHIVDDLYFEIPESLSKIYTQFEPLSTKVVCKHLKVGDTFLDIGANFGYFALLAAHKVGPTGQVIAVEASPEVLPQLRKNLQACAHAEVIHAAVGKEKGTTAFFLTEDFVNSGVSQSPFLKPARKISVAMDTIDNLLAARGSGNDTVQFIKCDVQGDEMAVLEGARQSISKAERLNMIIEWAPAWMSKAGFEPKEFPAFLKSLGFTSLTVVDDYLQKNMPIEEMEEEFRKDTTGRRFCNVLAQK</sequence>
<dbReference type="CDD" id="cd02440">
    <property type="entry name" value="AdoMet_MTases"/>
    <property type="match status" value="1"/>
</dbReference>
<feature type="domain" description="Methyltransferase FkbM" evidence="1">
    <location>
        <begin position="49"/>
        <end position="212"/>
    </location>
</feature>
<dbReference type="EMBL" id="AP028947">
    <property type="protein sequence ID" value="BET27581.1"/>
    <property type="molecule type" value="Genomic_DNA"/>
</dbReference>
<dbReference type="Gene3D" id="3.40.50.150">
    <property type="entry name" value="Vaccinia Virus protein VP39"/>
    <property type="match status" value="1"/>
</dbReference>
<dbReference type="AlphaFoldDB" id="A0AA86MEZ6"/>
<reference evidence="2 3" key="1">
    <citation type="submission" date="2023-10" db="EMBL/GenBank/DDBJ databases">
        <title>Complete Genome Sequence of Limnobacter thiooxidans CS-K2T, Isolated from freshwater lake sediments in Bavaria, Germany.</title>
        <authorList>
            <person name="Naruki M."/>
            <person name="Watanabe A."/>
            <person name="Warashina T."/>
            <person name="Morita T."/>
            <person name="Arakawa K."/>
        </authorList>
    </citation>
    <scope>NUCLEOTIDE SEQUENCE [LARGE SCALE GENOMIC DNA]</scope>
    <source>
        <strain evidence="2 3">CS-K2</strain>
    </source>
</reference>
<evidence type="ECO:0000313" key="2">
    <source>
        <dbReference type="EMBL" id="BET27581.1"/>
    </source>
</evidence>
<gene>
    <name evidence="2" type="ORF">RGQ30_30820</name>
</gene>
<dbReference type="PANTHER" id="PTHR34203">
    <property type="entry name" value="METHYLTRANSFERASE, FKBM FAMILY PROTEIN"/>
    <property type="match status" value="1"/>
</dbReference>
<dbReference type="KEGG" id="lto:RGQ30_30820"/>
<name>A0AA86MEZ6_9BURK</name>
<dbReference type="PANTHER" id="PTHR34203:SF15">
    <property type="entry name" value="SLL1173 PROTEIN"/>
    <property type="match status" value="1"/>
</dbReference>
<dbReference type="InterPro" id="IPR029063">
    <property type="entry name" value="SAM-dependent_MTases_sf"/>
</dbReference>
<keyword evidence="3" id="KW-1185">Reference proteome</keyword>
<dbReference type="InterPro" id="IPR006342">
    <property type="entry name" value="FkbM_mtfrase"/>
</dbReference>
<dbReference type="NCBIfam" id="TIGR01444">
    <property type="entry name" value="fkbM_fam"/>
    <property type="match status" value="1"/>
</dbReference>
<organism evidence="2 3">
    <name type="scientific">Limnobacter thiooxidans</name>
    <dbReference type="NCBI Taxonomy" id="131080"/>
    <lineage>
        <taxon>Bacteria</taxon>
        <taxon>Pseudomonadati</taxon>
        <taxon>Pseudomonadota</taxon>
        <taxon>Betaproteobacteria</taxon>
        <taxon>Burkholderiales</taxon>
        <taxon>Burkholderiaceae</taxon>
        <taxon>Limnobacter</taxon>
    </lineage>
</organism>
<evidence type="ECO:0000313" key="3">
    <source>
        <dbReference type="Proteomes" id="UP001329151"/>
    </source>
</evidence>
<dbReference type="SUPFAM" id="SSF53335">
    <property type="entry name" value="S-adenosyl-L-methionine-dependent methyltransferases"/>
    <property type="match status" value="1"/>
</dbReference>
<proteinExistence type="predicted"/>